<dbReference type="PANTHER" id="PTHR14894:SF0">
    <property type="entry name" value="CDK5 REGULATORY SUBUNIT-ASSOCIATED PROTEIN 3"/>
    <property type="match status" value="1"/>
</dbReference>
<proteinExistence type="inferred from homology"/>
<sequence>MDHLPIDIHSNKLLDWLISRRHCPKNWRDSVETVRTKIGHAIQDMPENEQILAILSNAQYINYFHCKQIVDILRDTEKETKNIFGMYSSQRMKDWKEIIFLYEKDNVCLAEAANFLQRFVQYEVPALRKQIAKAENTSRSERKEREYAKQAAEVRRNLDRELAKWALSAKVKDLRAELLAVACATEPTELATVGTELGQIVKYFDAFGTFVDKHLEGMFPVTRFLLPSLVSGDAKRPLNELSVFEWRHGRKPNAVLVEQFGATPHNQSPPTDDGQITAAEDDEIDFGDDEIDFCLDGNGVVECEIELINDETGDGVKPKIGDGAVGADDGIARGEEALPLLEHLEVRTEFLDELDQLASFVDFRLQDELAECGASIYLAGIAAAQKTTDDAETAKVGIDELRGWLAKLRGTIAELSEPNKMQRLRIRTSPQFVDEIVAHFEQKHRLEAKYEQQQQLCARRHTQCAEEIRTAQKLLDGVVEAAKGLQEELEKDLSRRYNGREVYIMGEINAVLYGS</sequence>
<dbReference type="Proteomes" id="UP001620645">
    <property type="component" value="Unassembled WGS sequence"/>
</dbReference>
<dbReference type="PANTHER" id="PTHR14894">
    <property type="entry name" value="CDK5 REGULATORY SUBUNIT-ASSOCIATED PROTEIN 3"/>
    <property type="match status" value="1"/>
</dbReference>
<dbReference type="EMBL" id="JBICCN010000300">
    <property type="protein sequence ID" value="KAL3079889.1"/>
    <property type="molecule type" value="Genomic_DNA"/>
</dbReference>
<comment type="caution">
    <text evidence="2">The sequence shown here is derived from an EMBL/GenBank/DDBJ whole genome shotgun (WGS) entry which is preliminary data.</text>
</comment>
<evidence type="ECO:0000256" key="1">
    <source>
        <dbReference type="ARBA" id="ARBA00007478"/>
    </source>
</evidence>
<evidence type="ECO:0000313" key="2">
    <source>
        <dbReference type="EMBL" id="KAL3079889.1"/>
    </source>
</evidence>
<dbReference type="AlphaFoldDB" id="A0ABD2IIB3"/>
<evidence type="ECO:0008006" key="4">
    <source>
        <dbReference type="Google" id="ProtNLM"/>
    </source>
</evidence>
<comment type="similarity">
    <text evidence="1">Belongs to the CDK5RAP3 family.</text>
</comment>
<organism evidence="2 3">
    <name type="scientific">Heterodera schachtii</name>
    <name type="common">Sugarbeet cyst nematode worm</name>
    <name type="synonym">Tylenchus schachtii</name>
    <dbReference type="NCBI Taxonomy" id="97005"/>
    <lineage>
        <taxon>Eukaryota</taxon>
        <taxon>Metazoa</taxon>
        <taxon>Ecdysozoa</taxon>
        <taxon>Nematoda</taxon>
        <taxon>Chromadorea</taxon>
        <taxon>Rhabditida</taxon>
        <taxon>Tylenchina</taxon>
        <taxon>Tylenchomorpha</taxon>
        <taxon>Tylenchoidea</taxon>
        <taxon>Heteroderidae</taxon>
        <taxon>Heteroderinae</taxon>
        <taxon>Heterodera</taxon>
    </lineage>
</organism>
<name>A0ABD2IIB3_HETSC</name>
<reference evidence="2 3" key="1">
    <citation type="submission" date="2024-10" db="EMBL/GenBank/DDBJ databases">
        <authorList>
            <person name="Kim D."/>
        </authorList>
    </citation>
    <scope>NUCLEOTIDE SEQUENCE [LARGE SCALE GENOMIC DNA]</scope>
    <source>
        <strain evidence="2">Taebaek</strain>
    </source>
</reference>
<evidence type="ECO:0000313" key="3">
    <source>
        <dbReference type="Proteomes" id="UP001620645"/>
    </source>
</evidence>
<protein>
    <recommendedName>
        <fullName evidence="4">CDK5 regulatory subunit-associated protein 3</fullName>
    </recommendedName>
</protein>
<dbReference type="InterPro" id="IPR008491">
    <property type="entry name" value="CDK5RAP3"/>
</dbReference>
<accession>A0ABD2IIB3</accession>
<keyword evidence="3" id="KW-1185">Reference proteome</keyword>
<dbReference type="Pfam" id="PF05600">
    <property type="entry name" value="CDK5RAP3"/>
    <property type="match status" value="1"/>
</dbReference>
<gene>
    <name evidence="2" type="ORF">niasHS_014171</name>
</gene>